<accession>X1V8S5</accession>
<reference evidence="1" key="1">
    <citation type="journal article" date="2014" name="Front. Microbiol.">
        <title>High frequency of phylogenetically diverse reductive dehalogenase-homologous genes in deep subseafloor sedimentary metagenomes.</title>
        <authorList>
            <person name="Kawai M."/>
            <person name="Futagami T."/>
            <person name="Toyoda A."/>
            <person name="Takaki Y."/>
            <person name="Nishi S."/>
            <person name="Hori S."/>
            <person name="Arai W."/>
            <person name="Tsubouchi T."/>
            <person name="Morono Y."/>
            <person name="Uchiyama I."/>
            <person name="Ito T."/>
            <person name="Fujiyama A."/>
            <person name="Inagaki F."/>
            <person name="Takami H."/>
        </authorList>
    </citation>
    <scope>NUCLEOTIDE SEQUENCE</scope>
    <source>
        <strain evidence="1">Expedition CK06-06</strain>
    </source>
</reference>
<dbReference type="AlphaFoldDB" id="X1V8S5"/>
<name>X1V8S5_9ZZZZ</name>
<sequence>ATDLAEEFYNYMFNKYSIRFDGGTIPIDNVITRVVDDETGYIPYSNK</sequence>
<protein>
    <submittedName>
        <fullName evidence="1">Uncharacterized protein</fullName>
    </submittedName>
</protein>
<proteinExistence type="predicted"/>
<organism evidence="1">
    <name type="scientific">marine sediment metagenome</name>
    <dbReference type="NCBI Taxonomy" id="412755"/>
    <lineage>
        <taxon>unclassified sequences</taxon>
        <taxon>metagenomes</taxon>
        <taxon>ecological metagenomes</taxon>
    </lineage>
</organism>
<gene>
    <name evidence="1" type="ORF">S12H4_44061</name>
</gene>
<feature type="non-terminal residue" evidence="1">
    <location>
        <position position="1"/>
    </location>
</feature>
<dbReference type="EMBL" id="BARW01027108">
    <property type="protein sequence ID" value="GAJ12807.1"/>
    <property type="molecule type" value="Genomic_DNA"/>
</dbReference>
<evidence type="ECO:0000313" key="1">
    <source>
        <dbReference type="EMBL" id="GAJ12807.1"/>
    </source>
</evidence>
<comment type="caution">
    <text evidence="1">The sequence shown here is derived from an EMBL/GenBank/DDBJ whole genome shotgun (WGS) entry which is preliminary data.</text>
</comment>